<evidence type="ECO:0000256" key="6">
    <source>
        <dbReference type="ARBA" id="ARBA00022519"/>
    </source>
</evidence>
<dbReference type="Proteomes" id="UP000681075">
    <property type="component" value="Unassembled WGS sequence"/>
</dbReference>
<evidence type="ECO:0000313" key="16">
    <source>
        <dbReference type="Proteomes" id="UP000681075"/>
    </source>
</evidence>
<protein>
    <recommendedName>
        <fullName evidence="3">Biopolymer transport protein ExbB</fullName>
    </recommendedName>
</protein>
<dbReference type="PANTHER" id="PTHR30625:SF16">
    <property type="entry name" value="BIOPOLYMER TRANSPORT PROTEIN EXBB"/>
    <property type="match status" value="1"/>
</dbReference>
<evidence type="ECO:0000256" key="8">
    <source>
        <dbReference type="ARBA" id="ARBA00022927"/>
    </source>
</evidence>
<dbReference type="InterPro" id="IPR050790">
    <property type="entry name" value="ExbB/TolQ_transport"/>
</dbReference>
<evidence type="ECO:0000256" key="3">
    <source>
        <dbReference type="ARBA" id="ARBA00022093"/>
    </source>
</evidence>
<evidence type="ECO:0000256" key="9">
    <source>
        <dbReference type="ARBA" id="ARBA00022989"/>
    </source>
</evidence>
<keyword evidence="8 12" id="KW-0653">Protein transport</keyword>
<feature type="transmembrane region" description="Helical" evidence="13">
    <location>
        <begin position="111"/>
        <end position="136"/>
    </location>
</feature>
<evidence type="ECO:0000259" key="14">
    <source>
        <dbReference type="Pfam" id="PF01618"/>
    </source>
</evidence>
<proteinExistence type="inferred from homology"/>
<feature type="domain" description="MotA/TolQ/ExbB proton channel" evidence="14">
    <location>
        <begin position="54"/>
        <end position="188"/>
    </location>
</feature>
<dbReference type="AlphaFoldDB" id="A0A8S8X8N5"/>
<evidence type="ECO:0000256" key="1">
    <source>
        <dbReference type="ARBA" id="ARBA00004429"/>
    </source>
</evidence>
<feature type="transmembrane region" description="Helical" evidence="13">
    <location>
        <begin position="6"/>
        <end position="25"/>
    </location>
</feature>
<accession>A0A8S8X8N5</accession>
<reference evidence="15" key="1">
    <citation type="submission" date="2021-02" db="EMBL/GenBank/DDBJ databases">
        <title>Genome sequence of Rhodospirillales sp. strain TMPK1 isolated from soil.</title>
        <authorList>
            <person name="Nakai R."/>
            <person name="Kusada H."/>
            <person name="Tamaki H."/>
        </authorList>
    </citation>
    <scope>NUCLEOTIDE SEQUENCE</scope>
    <source>
        <strain evidence="15">TMPK1</strain>
    </source>
</reference>
<evidence type="ECO:0000256" key="12">
    <source>
        <dbReference type="RuleBase" id="RU004057"/>
    </source>
</evidence>
<dbReference type="InterPro" id="IPR014164">
    <property type="entry name" value="TonB_ExbB_1"/>
</dbReference>
<evidence type="ECO:0000256" key="7">
    <source>
        <dbReference type="ARBA" id="ARBA00022692"/>
    </source>
</evidence>
<evidence type="ECO:0000256" key="4">
    <source>
        <dbReference type="ARBA" id="ARBA00022448"/>
    </source>
</evidence>
<dbReference type="Pfam" id="PF01618">
    <property type="entry name" value="MotA_ExbB"/>
    <property type="match status" value="1"/>
</dbReference>
<evidence type="ECO:0000256" key="5">
    <source>
        <dbReference type="ARBA" id="ARBA00022475"/>
    </source>
</evidence>
<evidence type="ECO:0000313" key="15">
    <source>
        <dbReference type="EMBL" id="GIL40288.1"/>
    </source>
</evidence>
<evidence type="ECO:0000256" key="2">
    <source>
        <dbReference type="ARBA" id="ARBA00011471"/>
    </source>
</evidence>
<keyword evidence="10 13" id="KW-0472">Membrane</keyword>
<feature type="transmembrane region" description="Helical" evidence="13">
    <location>
        <begin position="156"/>
        <end position="174"/>
    </location>
</feature>
<keyword evidence="7 13" id="KW-0812">Transmembrane</keyword>
<comment type="function">
    <text evidence="11">Involved in the TonB-dependent energy-dependent transport of various receptor-bound substrates. Protects ExbD from proteolytic degradation and functionally stabilizes TonB.</text>
</comment>
<comment type="subunit">
    <text evidence="2">The accessory proteins ExbB and ExbD seem to form a complex with TonB.</text>
</comment>
<keyword evidence="4 12" id="KW-0813">Transport</keyword>
<organism evidence="15 16">
    <name type="scientific">Roseiterribacter gracilis</name>
    <dbReference type="NCBI Taxonomy" id="2812848"/>
    <lineage>
        <taxon>Bacteria</taxon>
        <taxon>Pseudomonadati</taxon>
        <taxon>Pseudomonadota</taxon>
        <taxon>Alphaproteobacteria</taxon>
        <taxon>Rhodospirillales</taxon>
        <taxon>Roseiterribacteraceae</taxon>
        <taxon>Roseiterribacter</taxon>
    </lineage>
</organism>
<name>A0A8S8X8N5_9PROT</name>
<comment type="similarity">
    <text evidence="12">Belongs to the exbB/tolQ family.</text>
</comment>
<dbReference type="PANTHER" id="PTHR30625">
    <property type="entry name" value="PROTEIN TOLQ"/>
    <property type="match status" value="1"/>
</dbReference>
<dbReference type="GO" id="GO:0017038">
    <property type="term" value="P:protein import"/>
    <property type="evidence" value="ECO:0007669"/>
    <property type="project" value="TreeGrafter"/>
</dbReference>
<evidence type="ECO:0000256" key="10">
    <source>
        <dbReference type="ARBA" id="ARBA00023136"/>
    </source>
</evidence>
<gene>
    <name evidence="15" type="ORF">TMPK1_25250</name>
</gene>
<evidence type="ECO:0000256" key="13">
    <source>
        <dbReference type="SAM" id="Phobius"/>
    </source>
</evidence>
<comment type="caution">
    <text evidence="15">The sequence shown here is derived from an EMBL/GenBank/DDBJ whole genome shotgun (WGS) entry which is preliminary data.</text>
</comment>
<keyword evidence="5" id="KW-1003">Cell membrane</keyword>
<dbReference type="EMBL" id="BOPV01000001">
    <property type="protein sequence ID" value="GIL40288.1"/>
    <property type="molecule type" value="Genomic_DNA"/>
</dbReference>
<dbReference type="InterPro" id="IPR002898">
    <property type="entry name" value="MotA_ExbB_proton_chnl"/>
</dbReference>
<dbReference type="GO" id="GO:0005886">
    <property type="term" value="C:plasma membrane"/>
    <property type="evidence" value="ECO:0007669"/>
    <property type="project" value="UniProtKB-SubCell"/>
</dbReference>
<comment type="subcellular location">
    <subcellularLocation>
        <location evidence="1">Cell inner membrane</location>
        <topology evidence="1">Multi-pass membrane protein</topology>
    </subcellularLocation>
    <subcellularLocation>
        <location evidence="12">Membrane</location>
        <topology evidence="12">Multi-pass membrane protein</topology>
    </subcellularLocation>
</comment>
<keyword evidence="9 13" id="KW-1133">Transmembrane helix</keyword>
<evidence type="ECO:0000256" key="11">
    <source>
        <dbReference type="ARBA" id="ARBA00024816"/>
    </source>
</evidence>
<dbReference type="NCBIfam" id="TIGR02797">
    <property type="entry name" value="exbB"/>
    <property type="match status" value="1"/>
</dbReference>
<dbReference type="GO" id="GO:0022857">
    <property type="term" value="F:transmembrane transporter activity"/>
    <property type="evidence" value="ECO:0007669"/>
    <property type="project" value="InterPro"/>
</dbReference>
<sequence>MIALALASVWTWAILLDKSFFFASLNRRSEQFLKTFRNSSTLDEAYAKVQNEKNHPLINIFKSGMEELRLSLTPGAAAHPELRAHVEDRTRTAMEITEAAESQRLGAGMGVLASIGSVSPFVGLFGTVWGIMNAFIGIANTQTTNLAVVAPGIAEALMATAIGLVAAIPAVIFYNKFARQIGDFNNRMNGFVGEFQTVLSRYLDHKV</sequence>
<keyword evidence="16" id="KW-1185">Reference proteome</keyword>
<keyword evidence="6" id="KW-0997">Cell inner membrane</keyword>